<protein>
    <recommendedName>
        <fullName evidence="3">Peptidase A2 domain-containing protein</fullName>
    </recommendedName>
</protein>
<feature type="region of interest" description="Disordered" evidence="2">
    <location>
        <begin position="257"/>
        <end position="276"/>
    </location>
</feature>
<dbReference type="InterPro" id="IPR001995">
    <property type="entry name" value="Peptidase_A2_cat"/>
</dbReference>
<comment type="caution">
    <text evidence="4">The sequence shown here is derived from an EMBL/GenBank/DDBJ whole genome shotgun (WGS) entry which is preliminary data.</text>
</comment>
<dbReference type="Gene3D" id="2.40.70.10">
    <property type="entry name" value="Acid Proteases"/>
    <property type="match status" value="1"/>
</dbReference>
<name>A0A0J7KDE6_LASNI</name>
<dbReference type="InterPro" id="IPR021109">
    <property type="entry name" value="Peptidase_aspartic_dom_sf"/>
</dbReference>
<accession>A0A0J7KDE6</accession>
<dbReference type="PANTHER" id="PTHR47331:SF1">
    <property type="entry name" value="GAG-LIKE PROTEIN"/>
    <property type="match status" value="1"/>
</dbReference>
<dbReference type="GO" id="GO:0006508">
    <property type="term" value="P:proteolysis"/>
    <property type="evidence" value="ECO:0007669"/>
    <property type="project" value="InterPro"/>
</dbReference>
<dbReference type="STRING" id="67767.A0A0J7KDE6"/>
<evidence type="ECO:0000313" key="5">
    <source>
        <dbReference type="Proteomes" id="UP000036403"/>
    </source>
</evidence>
<reference evidence="4 5" key="1">
    <citation type="submission" date="2015-04" db="EMBL/GenBank/DDBJ databases">
        <title>Lasius niger genome sequencing.</title>
        <authorList>
            <person name="Konorov E.A."/>
            <person name="Nikitin M.A."/>
            <person name="Kirill M.V."/>
            <person name="Chang P."/>
        </authorList>
    </citation>
    <scope>NUCLEOTIDE SEQUENCE [LARGE SCALE GENOMIC DNA]</scope>
    <source>
        <tissue evidence="4">Whole</tissue>
    </source>
</reference>
<evidence type="ECO:0000256" key="2">
    <source>
        <dbReference type="SAM" id="MobiDB-lite"/>
    </source>
</evidence>
<evidence type="ECO:0000313" key="4">
    <source>
        <dbReference type="EMBL" id="KMQ88387.1"/>
    </source>
</evidence>
<keyword evidence="1" id="KW-0378">Hydrolase</keyword>
<dbReference type="EMBL" id="LBMM01009106">
    <property type="protein sequence ID" value="KMQ88387.1"/>
    <property type="molecule type" value="Genomic_DNA"/>
</dbReference>
<evidence type="ECO:0000259" key="3">
    <source>
        <dbReference type="PROSITE" id="PS50175"/>
    </source>
</evidence>
<organism evidence="4 5">
    <name type="scientific">Lasius niger</name>
    <name type="common">Black garden ant</name>
    <dbReference type="NCBI Taxonomy" id="67767"/>
    <lineage>
        <taxon>Eukaryota</taxon>
        <taxon>Metazoa</taxon>
        <taxon>Ecdysozoa</taxon>
        <taxon>Arthropoda</taxon>
        <taxon>Hexapoda</taxon>
        <taxon>Insecta</taxon>
        <taxon>Pterygota</taxon>
        <taxon>Neoptera</taxon>
        <taxon>Endopterygota</taxon>
        <taxon>Hymenoptera</taxon>
        <taxon>Apocrita</taxon>
        <taxon>Aculeata</taxon>
        <taxon>Formicoidea</taxon>
        <taxon>Formicidae</taxon>
        <taxon>Formicinae</taxon>
        <taxon>Lasius</taxon>
        <taxon>Lasius</taxon>
    </lineage>
</organism>
<dbReference type="GO" id="GO:0004190">
    <property type="term" value="F:aspartic-type endopeptidase activity"/>
    <property type="evidence" value="ECO:0007669"/>
    <property type="project" value="InterPro"/>
</dbReference>
<dbReference type="PaxDb" id="67767-A0A0J7KDE6"/>
<dbReference type="OrthoDB" id="7555186at2759"/>
<dbReference type="PROSITE" id="PS50175">
    <property type="entry name" value="ASP_PROT_RETROV"/>
    <property type="match status" value="1"/>
</dbReference>
<keyword evidence="5" id="KW-1185">Reference proteome</keyword>
<dbReference type="Proteomes" id="UP000036403">
    <property type="component" value="Unassembled WGS sequence"/>
</dbReference>
<feature type="domain" description="Peptidase A2" evidence="3">
    <location>
        <begin position="77"/>
        <end position="113"/>
    </location>
</feature>
<feature type="region of interest" description="Disordered" evidence="2">
    <location>
        <begin position="20"/>
        <end position="47"/>
    </location>
</feature>
<evidence type="ECO:0000256" key="1">
    <source>
        <dbReference type="ARBA" id="ARBA00022801"/>
    </source>
</evidence>
<dbReference type="PANTHER" id="PTHR47331">
    <property type="entry name" value="PHD-TYPE DOMAIN-CONTAINING PROTEIN"/>
    <property type="match status" value="1"/>
</dbReference>
<feature type="compositionally biased region" description="Polar residues" evidence="2">
    <location>
        <begin position="257"/>
        <end position="268"/>
    </location>
</feature>
<gene>
    <name evidence="4" type="ORF">RF55_12140</name>
</gene>
<sequence>MKCGKKHHTTIYKKNPLNAENSSKRANLTASADTSTKPNPSQVLHASIHPGQNSTTCILLATAQVLLVNEKGRIMKIRALLDQGSEVTLISERAVQTLRLPRSQTFIPLIGVGEQSSNRTRGITTFKITSLYNSEFQISAHILKKLTNLIPSDQIIGKSWSHLEGLSLADPQFGSPGSIDLLIGADIYPQIIKEGLGKGSLDAPIAQLTSIGWVISGPVSSESSLLSARSYHISMDSQLYDLLHRFWQLEEITANRESSMTPENQDCEQQFKDTHSRDKKGRYVVRLPFKKSPQLLGNSFNRATKMMESLRNKLKSDI</sequence>
<dbReference type="AlphaFoldDB" id="A0A0J7KDE6"/>
<proteinExistence type="predicted"/>